<gene>
    <name evidence="15" type="ORF">MRX98_00220</name>
</gene>
<keyword evidence="8" id="KW-0902">Two-component regulatory system</keyword>
<dbReference type="CDD" id="cd00082">
    <property type="entry name" value="HisKA"/>
    <property type="match status" value="1"/>
</dbReference>
<evidence type="ECO:0000256" key="1">
    <source>
        <dbReference type="ARBA" id="ARBA00000085"/>
    </source>
</evidence>
<feature type="domain" description="PAC" evidence="14">
    <location>
        <begin position="273"/>
        <end position="325"/>
    </location>
</feature>
<dbReference type="GO" id="GO:0000155">
    <property type="term" value="F:phosphorelay sensor kinase activity"/>
    <property type="evidence" value="ECO:0007669"/>
    <property type="project" value="InterPro"/>
</dbReference>
<dbReference type="CDD" id="cd00130">
    <property type="entry name" value="PAS"/>
    <property type="match status" value="1"/>
</dbReference>
<keyword evidence="16" id="KW-1185">Reference proteome</keyword>
<dbReference type="InterPro" id="IPR036890">
    <property type="entry name" value="HATPase_C_sf"/>
</dbReference>
<feature type="transmembrane region" description="Helical" evidence="10">
    <location>
        <begin position="160"/>
        <end position="180"/>
    </location>
</feature>
<dbReference type="EMBL" id="JALJRB010000001">
    <property type="protein sequence ID" value="MCJ8498979.1"/>
    <property type="molecule type" value="Genomic_DNA"/>
</dbReference>
<dbReference type="AlphaFoldDB" id="A0AA41QZ41"/>
<evidence type="ECO:0000256" key="10">
    <source>
        <dbReference type="SAM" id="Phobius"/>
    </source>
</evidence>
<evidence type="ECO:0000256" key="9">
    <source>
        <dbReference type="PROSITE-ProRule" id="PRU00169"/>
    </source>
</evidence>
<dbReference type="SUPFAM" id="SSF55785">
    <property type="entry name" value="PYP-like sensor domain (PAS domain)"/>
    <property type="match status" value="2"/>
</dbReference>
<name>A0AA41QZ41_9BACT</name>
<dbReference type="Gene3D" id="3.30.565.10">
    <property type="entry name" value="Histidine kinase-like ATPase, C-terminal domain"/>
    <property type="match status" value="1"/>
</dbReference>
<evidence type="ECO:0000256" key="4">
    <source>
        <dbReference type="ARBA" id="ARBA00022679"/>
    </source>
</evidence>
<feature type="domain" description="Histidine kinase" evidence="11">
    <location>
        <begin position="462"/>
        <end position="682"/>
    </location>
</feature>
<evidence type="ECO:0000256" key="3">
    <source>
        <dbReference type="ARBA" id="ARBA00022553"/>
    </source>
</evidence>
<feature type="transmembrane region" description="Helical" evidence="10">
    <location>
        <begin position="45"/>
        <end position="66"/>
    </location>
</feature>
<dbReference type="RefSeq" id="WP_246901983.1">
    <property type="nucleotide sequence ID" value="NZ_JALJRB010000001.1"/>
</dbReference>
<reference evidence="15" key="1">
    <citation type="submission" date="2022-04" db="EMBL/GenBank/DDBJ databases">
        <title>Desulfatitalea alkaliphila sp. nov., a novel anaerobic sulfate-reducing bacterium isolated from terrestrial mud volcano, Taman Peninsula, Russia.</title>
        <authorList>
            <person name="Khomyakova M.A."/>
            <person name="Merkel A.Y."/>
            <person name="Slobodkin A.I."/>
        </authorList>
    </citation>
    <scope>NUCLEOTIDE SEQUENCE</scope>
    <source>
        <strain evidence="15">M08but</strain>
    </source>
</reference>
<dbReference type="SUPFAM" id="SSF47384">
    <property type="entry name" value="Homodimeric domain of signal transducing histidine kinase"/>
    <property type="match status" value="1"/>
</dbReference>
<feature type="domain" description="Response regulatory" evidence="12">
    <location>
        <begin position="702"/>
        <end position="818"/>
    </location>
</feature>
<evidence type="ECO:0000256" key="5">
    <source>
        <dbReference type="ARBA" id="ARBA00022741"/>
    </source>
</evidence>
<keyword evidence="6" id="KW-0418">Kinase</keyword>
<protein>
    <recommendedName>
        <fullName evidence="2">histidine kinase</fullName>
        <ecNumber evidence="2">2.7.13.3</ecNumber>
    </recommendedName>
</protein>
<dbReference type="InterPro" id="IPR000014">
    <property type="entry name" value="PAS"/>
</dbReference>
<dbReference type="InterPro" id="IPR048437">
    <property type="entry name" value="MASE11"/>
</dbReference>
<dbReference type="GO" id="GO:0005524">
    <property type="term" value="F:ATP binding"/>
    <property type="evidence" value="ECO:0007669"/>
    <property type="project" value="UniProtKB-KW"/>
</dbReference>
<evidence type="ECO:0000313" key="15">
    <source>
        <dbReference type="EMBL" id="MCJ8498979.1"/>
    </source>
</evidence>
<dbReference type="InterPro" id="IPR003661">
    <property type="entry name" value="HisK_dim/P_dom"/>
</dbReference>
<evidence type="ECO:0000256" key="2">
    <source>
        <dbReference type="ARBA" id="ARBA00012438"/>
    </source>
</evidence>
<dbReference type="PROSITE" id="PS50113">
    <property type="entry name" value="PAC"/>
    <property type="match status" value="1"/>
</dbReference>
<dbReference type="PROSITE" id="PS50112">
    <property type="entry name" value="PAS"/>
    <property type="match status" value="1"/>
</dbReference>
<dbReference type="InterPro" id="IPR001789">
    <property type="entry name" value="Sig_transdc_resp-reg_receiver"/>
</dbReference>
<dbReference type="InterPro" id="IPR036097">
    <property type="entry name" value="HisK_dim/P_sf"/>
</dbReference>
<dbReference type="InterPro" id="IPR011006">
    <property type="entry name" value="CheY-like_superfamily"/>
</dbReference>
<dbReference type="Gene3D" id="3.40.50.2300">
    <property type="match status" value="1"/>
</dbReference>
<dbReference type="PROSITE" id="PS50110">
    <property type="entry name" value="RESPONSE_REGULATORY"/>
    <property type="match status" value="1"/>
</dbReference>
<dbReference type="EC" id="2.7.13.3" evidence="2"/>
<dbReference type="InterPro" id="IPR004358">
    <property type="entry name" value="Sig_transdc_His_kin-like_C"/>
</dbReference>
<dbReference type="InterPro" id="IPR013655">
    <property type="entry name" value="PAS_fold_3"/>
</dbReference>
<dbReference type="Proteomes" id="UP001165427">
    <property type="component" value="Unassembled WGS sequence"/>
</dbReference>
<comment type="caution">
    <text evidence="15">The sequence shown here is derived from an EMBL/GenBank/DDBJ whole genome shotgun (WGS) entry which is preliminary data.</text>
</comment>
<dbReference type="InterPro" id="IPR000700">
    <property type="entry name" value="PAS-assoc_C"/>
</dbReference>
<dbReference type="Gene3D" id="3.30.450.20">
    <property type="entry name" value="PAS domain"/>
    <property type="match status" value="2"/>
</dbReference>
<evidence type="ECO:0000259" key="11">
    <source>
        <dbReference type="PROSITE" id="PS50109"/>
    </source>
</evidence>
<dbReference type="InterPro" id="IPR005467">
    <property type="entry name" value="His_kinase_dom"/>
</dbReference>
<feature type="domain" description="PAS" evidence="13">
    <location>
        <begin position="197"/>
        <end position="263"/>
    </location>
</feature>
<comment type="catalytic activity">
    <reaction evidence="1">
        <text>ATP + protein L-histidine = ADP + protein N-phospho-L-histidine.</text>
        <dbReference type="EC" id="2.7.13.3"/>
    </reaction>
</comment>
<dbReference type="Pfam" id="PF20969">
    <property type="entry name" value="MASE11"/>
    <property type="match status" value="1"/>
</dbReference>
<keyword evidence="10" id="KW-0812">Transmembrane</keyword>
<dbReference type="Pfam" id="PF08447">
    <property type="entry name" value="PAS_3"/>
    <property type="match status" value="1"/>
</dbReference>
<dbReference type="Pfam" id="PF00512">
    <property type="entry name" value="HisKA"/>
    <property type="match status" value="1"/>
</dbReference>
<dbReference type="InterPro" id="IPR035965">
    <property type="entry name" value="PAS-like_dom_sf"/>
</dbReference>
<feature type="transmembrane region" description="Helical" evidence="10">
    <location>
        <begin position="99"/>
        <end position="116"/>
    </location>
</feature>
<dbReference type="NCBIfam" id="TIGR00229">
    <property type="entry name" value="sensory_box"/>
    <property type="match status" value="1"/>
</dbReference>
<evidence type="ECO:0000256" key="7">
    <source>
        <dbReference type="ARBA" id="ARBA00022840"/>
    </source>
</evidence>
<evidence type="ECO:0000259" key="14">
    <source>
        <dbReference type="PROSITE" id="PS50113"/>
    </source>
</evidence>
<evidence type="ECO:0000313" key="16">
    <source>
        <dbReference type="Proteomes" id="UP001165427"/>
    </source>
</evidence>
<dbReference type="Pfam" id="PF00072">
    <property type="entry name" value="Response_reg"/>
    <property type="match status" value="1"/>
</dbReference>
<keyword evidence="4" id="KW-0808">Transferase</keyword>
<evidence type="ECO:0000256" key="6">
    <source>
        <dbReference type="ARBA" id="ARBA00022777"/>
    </source>
</evidence>
<dbReference type="PRINTS" id="PR00344">
    <property type="entry name" value="BCTRLSENSOR"/>
</dbReference>
<sequence length="824" mass="92066">MPTYVWGADPLTFWQERILFILCFITTAFGAIPLIPSVIMAYQEGLWSVILLDSVCYAIIVVLLVNRNWPLRLRGYIACLTFYGLGAGLLFILGPQGAGYIWLFGGSIMVISIVGLEGAFWMLLINTLTLLSASFYTHLFQPEWAPYLGQPLQKMLVLSINFLFFNTFATVTLGFMLNGLKTALEKERQVSAHLRVSEERYRIVADFNYDWEYWINARGRLEYVSPSCERITGYSPKAFMDDPGLLLAIVHETDREPVAQHLQTDGNPSKGVDNLDYRIVTREGQTRWISHSCQPVFDDEGRFLGRRAGNRDITDRKTIEDAIRLHHERFLTVLDSIDASIYVADVDSHEILFMNRHMIQRYDRDWTGHTCWQALRKGSGPCEVCRNRELAVQSNDGREVHSWQEQDPETRRWYVNYDRLIKWTDGRRAKIQIATDITEFKKMEVELRQSHKMEAIGTLAGGIAHDFNNLLYAIIGYAELCQDDAPEGSLLEANLVELLAAAKRASDLVRQILTFARQSDETVSPLSIAPVVKEALRLIRATLPSTIQIHSRINSQATVLANPTHLHQILMNLCTNAAHAMSPGGGTLTVSVEEASATEEDPTTTPDGQMVVLTVADTGTGIAPEHLTTIFEPYFTTKPPGEGTGMGLSVVHGIVEKCGAKLAVESRVGQGTTFAIRFPVTEEPAQAQSSAETAELPMGTEHVLVVDDEPAVLNAIGQTLQRLGYTVTRHTVPLAALDQFRARPEAFDLLITDMSMPQMNGHQLAREILRIRPDLPVILCTGYSNLITDETAFQTGIRAFATKPIAKKELAITVRDTLDGIWTK</sequence>
<dbReference type="SMART" id="SM00086">
    <property type="entry name" value="PAC"/>
    <property type="match status" value="1"/>
</dbReference>
<feature type="transmembrane region" description="Helical" evidence="10">
    <location>
        <begin position="18"/>
        <end position="39"/>
    </location>
</feature>
<dbReference type="Gene3D" id="1.10.287.130">
    <property type="match status" value="1"/>
</dbReference>
<accession>A0AA41QZ41</accession>
<dbReference type="PROSITE" id="PS50109">
    <property type="entry name" value="HIS_KIN"/>
    <property type="match status" value="1"/>
</dbReference>
<organism evidence="15 16">
    <name type="scientific">Desulfatitalea alkaliphila</name>
    <dbReference type="NCBI Taxonomy" id="2929485"/>
    <lineage>
        <taxon>Bacteria</taxon>
        <taxon>Pseudomonadati</taxon>
        <taxon>Thermodesulfobacteriota</taxon>
        <taxon>Desulfobacteria</taxon>
        <taxon>Desulfobacterales</taxon>
        <taxon>Desulfosarcinaceae</taxon>
        <taxon>Desulfatitalea</taxon>
    </lineage>
</organism>
<dbReference type="SMART" id="SM00091">
    <property type="entry name" value="PAS"/>
    <property type="match status" value="2"/>
</dbReference>
<dbReference type="SMART" id="SM00388">
    <property type="entry name" value="HisKA"/>
    <property type="match status" value="1"/>
</dbReference>
<keyword evidence="5" id="KW-0547">Nucleotide-binding</keyword>
<keyword evidence="3 9" id="KW-0597">Phosphoprotein</keyword>
<keyword evidence="7" id="KW-0067">ATP-binding</keyword>
<dbReference type="PANTHER" id="PTHR43065">
    <property type="entry name" value="SENSOR HISTIDINE KINASE"/>
    <property type="match status" value="1"/>
</dbReference>
<dbReference type="SMART" id="SM00448">
    <property type="entry name" value="REC"/>
    <property type="match status" value="1"/>
</dbReference>
<dbReference type="InterPro" id="IPR001610">
    <property type="entry name" value="PAC"/>
</dbReference>
<keyword evidence="10" id="KW-1133">Transmembrane helix</keyword>
<proteinExistence type="predicted"/>
<dbReference type="SUPFAM" id="SSF52172">
    <property type="entry name" value="CheY-like"/>
    <property type="match status" value="1"/>
</dbReference>
<keyword evidence="10" id="KW-0472">Membrane</keyword>
<evidence type="ECO:0000256" key="8">
    <source>
        <dbReference type="ARBA" id="ARBA00023012"/>
    </source>
</evidence>
<feature type="transmembrane region" description="Helical" evidence="10">
    <location>
        <begin position="73"/>
        <end position="93"/>
    </location>
</feature>
<dbReference type="SUPFAM" id="SSF55874">
    <property type="entry name" value="ATPase domain of HSP90 chaperone/DNA topoisomerase II/histidine kinase"/>
    <property type="match status" value="1"/>
</dbReference>
<evidence type="ECO:0000259" key="13">
    <source>
        <dbReference type="PROSITE" id="PS50112"/>
    </source>
</evidence>
<evidence type="ECO:0000259" key="12">
    <source>
        <dbReference type="PROSITE" id="PS50110"/>
    </source>
</evidence>
<dbReference type="InterPro" id="IPR003594">
    <property type="entry name" value="HATPase_dom"/>
</dbReference>
<dbReference type="Pfam" id="PF02518">
    <property type="entry name" value="HATPase_c"/>
    <property type="match status" value="1"/>
</dbReference>
<dbReference type="SMART" id="SM00387">
    <property type="entry name" value="HATPase_c"/>
    <property type="match status" value="1"/>
</dbReference>
<dbReference type="PANTHER" id="PTHR43065:SF46">
    <property type="entry name" value="C4-DICARBOXYLATE TRANSPORT SENSOR PROTEIN DCTB"/>
    <property type="match status" value="1"/>
</dbReference>
<dbReference type="CDD" id="cd00156">
    <property type="entry name" value="REC"/>
    <property type="match status" value="1"/>
</dbReference>
<feature type="modified residue" description="4-aspartylphosphate" evidence="9">
    <location>
        <position position="753"/>
    </location>
</feature>